<comment type="miscellaneous">
    <text evidence="9">Carbon 2 of the heme B porphyrin ring is defined according to the Fischer nomenclature.</text>
</comment>
<keyword evidence="7 9" id="KW-0472">Membrane</keyword>
<feature type="transmembrane region" description="Helical" evidence="9">
    <location>
        <begin position="186"/>
        <end position="208"/>
    </location>
</feature>
<evidence type="ECO:0000256" key="4">
    <source>
        <dbReference type="ARBA" id="ARBA00022692"/>
    </source>
</evidence>
<evidence type="ECO:0000256" key="2">
    <source>
        <dbReference type="ARBA" id="ARBA00022475"/>
    </source>
</evidence>
<dbReference type="PANTHER" id="PTHR43448:SF2">
    <property type="entry name" value="PROTOHEME IX FARNESYLTRANSFERASE, MITOCHONDRIAL"/>
    <property type="match status" value="1"/>
</dbReference>
<reference evidence="11" key="1">
    <citation type="journal article" date="2019" name="Int. J. Syst. Evol. Microbiol.">
        <title>The Global Catalogue of Microorganisms (GCM) 10K type strain sequencing project: providing services to taxonomists for standard genome sequencing and annotation.</title>
        <authorList>
            <consortium name="The Broad Institute Genomics Platform"/>
            <consortium name="The Broad Institute Genome Sequencing Center for Infectious Disease"/>
            <person name="Wu L."/>
            <person name="Ma J."/>
        </authorList>
    </citation>
    <scope>NUCLEOTIDE SEQUENCE [LARGE SCALE GENOMIC DNA]</scope>
    <source>
        <strain evidence="11">KCTC 13193</strain>
    </source>
</reference>
<dbReference type="Gene3D" id="1.10.357.140">
    <property type="entry name" value="UbiA prenyltransferase"/>
    <property type="match status" value="1"/>
</dbReference>
<dbReference type="RefSeq" id="WP_390307914.1">
    <property type="nucleotide sequence ID" value="NZ_JBHRRZ010000039.1"/>
</dbReference>
<dbReference type="HAMAP" id="MF_00154">
    <property type="entry name" value="CyoE_CtaB"/>
    <property type="match status" value="1"/>
</dbReference>
<keyword evidence="11" id="KW-1185">Reference proteome</keyword>
<evidence type="ECO:0000313" key="11">
    <source>
        <dbReference type="Proteomes" id="UP001595387"/>
    </source>
</evidence>
<organism evidence="10 11">
    <name type="scientific">Virgibacillus sediminis</name>
    <dbReference type="NCBI Taxonomy" id="202260"/>
    <lineage>
        <taxon>Bacteria</taxon>
        <taxon>Bacillati</taxon>
        <taxon>Bacillota</taxon>
        <taxon>Bacilli</taxon>
        <taxon>Bacillales</taxon>
        <taxon>Bacillaceae</taxon>
        <taxon>Virgibacillus</taxon>
    </lineage>
</organism>
<dbReference type="InterPro" id="IPR006369">
    <property type="entry name" value="Protohaem_IX_farnesylTrfase"/>
</dbReference>
<feature type="transmembrane region" description="Helical" evidence="9">
    <location>
        <begin position="108"/>
        <end position="129"/>
    </location>
</feature>
<dbReference type="NCBIfam" id="TIGR01473">
    <property type="entry name" value="cyoE_ctaB"/>
    <property type="match status" value="1"/>
</dbReference>
<comment type="subunit">
    <text evidence="9">Interacts with CtaA.</text>
</comment>
<dbReference type="PANTHER" id="PTHR43448">
    <property type="entry name" value="PROTOHEME IX FARNESYLTRANSFERASE, MITOCHONDRIAL"/>
    <property type="match status" value="1"/>
</dbReference>
<feature type="transmembrane region" description="Helical" evidence="9">
    <location>
        <begin position="288"/>
        <end position="310"/>
    </location>
</feature>
<proteinExistence type="inferred from homology"/>
<feature type="transmembrane region" description="Helical" evidence="9">
    <location>
        <begin position="37"/>
        <end position="60"/>
    </location>
</feature>
<dbReference type="InterPro" id="IPR000537">
    <property type="entry name" value="UbiA_prenyltransferase"/>
</dbReference>
<feature type="transmembrane region" description="Helical" evidence="9">
    <location>
        <begin position="258"/>
        <end position="276"/>
    </location>
</feature>
<comment type="catalytic activity">
    <reaction evidence="8 9">
        <text>heme b + (2E,6E)-farnesyl diphosphate + H2O = Fe(II)-heme o + diphosphate</text>
        <dbReference type="Rhea" id="RHEA:28070"/>
        <dbReference type="ChEBI" id="CHEBI:15377"/>
        <dbReference type="ChEBI" id="CHEBI:33019"/>
        <dbReference type="ChEBI" id="CHEBI:60344"/>
        <dbReference type="ChEBI" id="CHEBI:60530"/>
        <dbReference type="ChEBI" id="CHEBI:175763"/>
        <dbReference type="EC" id="2.5.1.141"/>
    </reaction>
</comment>
<dbReference type="EMBL" id="JBHRRZ010000039">
    <property type="protein sequence ID" value="MFC2949954.1"/>
    <property type="molecule type" value="Genomic_DNA"/>
</dbReference>
<comment type="caution">
    <text evidence="10">The sequence shown here is derived from an EMBL/GenBank/DDBJ whole genome shotgun (WGS) entry which is preliminary data.</text>
</comment>
<feature type="transmembrane region" description="Helical" evidence="9">
    <location>
        <begin position="135"/>
        <end position="153"/>
    </location>
</feature>
<keyword evidence="3 9" id="KW-0808">Transferase</keyword>
<gene>
    <name evidence="10" type="primary">cyoE</name>
    <name evidence="9" type="synonym">ctaB</name>
    <name evidence="10" type="ORF">ACFODW_16650</name>
</gene>
<evidence type="ECO:0000256" key="3">
    <source>
        <dbReference type="ARBA" id="ARBA00022679"/>
    </source>
</evidence>
<evidence type="ECO:0000313" key="10">
    <source>
        <dbReference type="EMBL" id="MFC2949954.1"/>
    </source>
</evidence>
<comment type="similarity">
    <text evidence="9">Belongs to the UbiA prenyltransferase family. Protoheme IX farnesyltransferase subfamily.</text>
</comment>
<dbReference type="Proteomes" id="UP001595387">
    <property type="component" value="Unassembled WGS sequence"/>
</dbReference>
<comment type="function">
    <text evidence="9">Converts heme B (protoheme IX) to heme O by substitution of the vinyl group on carbon 2 of heme B porphyrin ring with a hydroxyethyl farnesyl side group.</text>
</comment>
<evidence type="ECO:0000256" key="6">
    <source>
        <dbReference type="ARBA" id="ARBA00023133"/>
    </source>
</evidence>
<feature type="transmembrane region" description="Helical" evidence="9">
    <location>
        <begin position="160"/>
        <end position="180"/>
    </location>
</feature>
<keyword evidence="4 9" id="KW-0812">Transmembrane</keyword>
<dbReference type="InterPro" id="IPR030470">
    <property type="entry name" value="UbiA_prenylTrfase_CS"/>
</dbReference>
<feature type="transmembrane region" description="Helical" evidence="9">
    <location>
        <begin position="235"/>
        <end position="252"/>
    </location>
</feature>
<feature type="transmembrane region" description="Helical" evidence="9">
    <location>
        <begin position="66"/>
        <end position="87"/>
    </location>
</feature>
<evidence type="ECO:0000256" key="7">
    <source>
        <dbReference type="ARBA" id="ARBA00023136"/>
    </source>
</evidence>
<dbReference type="Pfam" id="PF01040">
    <property type="entry name" value="UbiA"/>
    <property type="match status" value="1"/>
</dbReference>
<evidence type="ECO:0000256" key="5">
    <source>
        <dbReference type="ARBA" id="ARBA00022989"/>
    </source>
</evidence>
<dbReference type="InterPro" id="IPR044878">
    <property type="entry name" value="UbiA_sf"/>
</dbReference>
<dbReference type="CDD" id="cd13957">
    <property type="entry name" value="PT_UbiA_Cox10"/>
    <property type="match status" value="1"/>
</dbReference>
<sequence length="311" mass="34910">MSNEYMDLSKNNQSSVTSNQHSNFITDMKALVKSGVLIANALPVFAGFWLAIHFTGVSFFDHWGSFLLVMAGSTLVMAGALILNNWYDSDIDTVMDRTRHRPTVTGNFSLKAVLRMGIGATLAGFILLLFTTWEAVLYTFIGWFTYVVLYTMWSKRRYTLNTVIGSISGAVTPMIGWAAIDSAIHIVPLTLFLLLFIWQIPHTFAIAVRKFDEYKAAGVKMLPVVHGIDMTKRQMVVYVAALLPLPFLLPALGPLFMVIVTILNAGWLVLSFRGLFTGEHKKWAYWNFLYSANYLTIVFFLAIIVTLPAFH</sequence>
<dbReference type="PROSITE" id="PS00943">
    <property type="entry name" value="UBIA"/>
    <property type="match status" value="1"/>
</dbReference>
<dbReference type="EC" id="2.5.1.141" evidence="9"/>
<dbReference type="GO" id="GO:0008495">
    <property type="term" value="F:protoheme IX farnesyltransferase activity"/>
    <property type="evidence" value="ECO:0007669"/>
    <property type="project" value="UniProtKB-EC"/>
</dbReference>
<evidence type="ECO:0000256" key="8">
    <source>
        <dbReference type="ARBA" id="ARBA00047690"/>
    </source>
</evidence>
<keyword evidence="5 9" id="KW-1133">Transmembrane helix</keyword>
<accession>A0ABV7AAY5</accession>
<keyword evidence="6 9" id="KW-0350">Heme biosynthesis</keyword>
<comment type="subcellular location">
    <subcellularLocation>
        <location evidence="9">Cell membrane</location>
        <topology evidence="9">Multi-pass membrane protein</topology>
    </subcellularLocation>
    <subcellularLocation>
        <location evidence="1">Membrane</location>
        <topology evidence="1">Multi-pass membrane protein</topology>
    </subcellularLocation>
</comment>
<evidence type="ECO:0000256" key="9">
    <source>
        <dbReference type="HAMAP-Rule" id="MF_00154"/>
    </source>
</evidence>
<comment type="pathway">
    <text evidence="9">Porphyrin-containing compound metabolism; heme O biosynthesis; heme O from protoheme: step 1/1.</text>
</comment>
<evidence type="ECO:0000256" key="1">
    <source>
        <dbReference type="ARBA" id="ARBA00004141"/>
    </source>
</evidence>
<keyword evidence="2 9" id="KW-1003">Cell membrane</keyword>
<name>A0ABV7AAY5_9BACI</name>
<protein>
    <recommendedName>
        <fullName evidence="9">Protoheme IX farnesyltransferase</fullName>
        <ecNumber evidence="9">2.5.1.141</ecNumber>
    </recommendedName>
    <alternativeName>
        <fullName evidence="9">Heme B farnesyltransferase</fullName>
    </alternativeName>
    <alternativeName>
        <fullName evidence="9">Heme O synthase</fullName>
    </alternativeName>
</protein>